<accession>A0A428MYE4</accession>
<sequence>MLGQSKIACGNSAGSLSAGMTSLKEDRLSAARRLSSKEAVPAKKRSILTERDKSEWIQGIVRII</sequence>
<keyword evidence="2" id="KW-1185">Reference proteome</keyword>
<protein>
    <submittedName>
        <fullName evidence="1">Uncharacterized protein</fullName>
    </submittedName>
</protein>
<organism evidence="1 2">
    <name type="scientific">Salibacterium salarium</name>
    <dbReference type="NCBI Taxonomy" id="284579"/>
    <lineage>
        <taxon>Bacteria</taxon>
        <taxon>Bacillati</taxon>
        <taxon>Bacillota</taxon>
        <taxon>Bacilli</taxon>
        <taxon>Bacillales</taxon>
        <taxon>Bacillaceae</taxon>
    </lineage>
</organism>
<reference evidence="1 2" key="1">
    <citation type="submission" date="2018-10" db="EMBL/GenBank/DDBJ databases">
        <title>Draft genome sequence of Bacillus salarius IM0101, isolated from a hypersaline soil in Inner Mongolia, China.</title>
        <authorList>
            <person name="Yamprayoonswat W."/>
            <person name="Boonvisut S."/>
            <person name="Jumpathong W."/>
            <person name="Sittihan S."/>
            <person name="Ruangsuj P."/>
            <person name="Wanthongcharoen S."/>
            <person name="Thongpramul N."/>
            <person name="Pimmason S."/>
            <person name="Yu B."/>
            <person name="Yasawong M."/>
        </authorList>
    </citation>
    <scope>NUCLEOTIDE SEQUENCE [LARGE SCALE GENOMIC DNA]</scope>
    <source>
        <strain evidence="1 2">IM0101</strain>
    </source>
</reference>
<evidence type="ECO:0000313" key="2">
    <source>
        <dbReference type="Proteomes" id="UP000275076"/>
    </source>
</evidence>
<evidence type="ECO:0000313" key="1">
    <source>
        <dbReference type="EMBL" id="RSL31178.1"/>
    </source>
</evidence>
<proteinExistence type="predicted"/>
<gene>
    <name evidence="1" type="ORF">D7Z54_21970</name>
</gene>
<name>A0A428MYE4_9BACI</name>
<comment type="caution">
    <text evidence="1">The sequence shown here is derived from an EMBL/GenBank/DDBJ whole genome shotgun (WGS) entry which is preliminary data.</text>
</comment>
<dbReference type="Proteomes" id="UP000275076">
    <property type="component" value="Unassembled WGS sequence"/>
</dbReference>
<dbReference type="EMBL" id="RBVX01000027">
    <property type="protein sequence ID" value="RSL31178.1"/>
    <property type="molecule type" value="Genomic_DNA"/>
</dbReference>
<dbReference type="AlphaFoldDB" id="A0A428MYE4"/>